<keyword evidence="2" id="KW-0677">Repeat</keyword>
<feature type="region of interest" description="Disordered" evidence="4">
    <location>
        <begin position="576"/>
        <end position="618"/>
    </location>
</feature>
<dbReference type="AlphaFoldDB" id="A0A2S9YPR0"/>
<dbReference type="EMBL" id="PVNL01000059">
    <property type="protein sequence ID" value="PRQ07062.1"/>
    <property type="molecule type" value="Genomic_DNA"/>
</dbReference>
<reference evidence="5 6" key="1">
    <citation type="submission" date="2018-03" db="EMBL/GenBank/DDBJ databases">
        <title>Draft Genome Sequences of the Obligatory Marine Myxobacteria Enhygromyxa salina SWB007.</title>
        <authorList>
            <person name="Poehlein A."/>
            <person name="Moghaddam J.A."/>
            <person name="Harms H."/>
            <person name="Alanjari M."/>
            <person name="Koenig G.M."/>
            <person name="Daniel R."/>
            <person name="Schaeberle T.F."/>
        </authorList>
    </citation>
    <scope>NUCLEOTIDE SEQUENCE [LARGE SCALE GENOMIC DNA]</scope>
    <source>
        <strain evidence="5 6">SWB007</strain>
    </source>
</reference>
<evidence type="ECO:0000313" key="6">
    <source>
        <dbReference type="Proteomes" id="UP000238823"/>
    </source>
</evidence>
<dbReference type="SUPFAM" id="SSF55486">
    <property type="entry name" value="Metalloproteases ('zincins'), catalytic domain"/>
    <property type="match status" value="1"/>
</dbReference>
<keyword evidence="3" id="KW-1015">Disulfide bond</keyword>
<name>A0A2S9YPR0_9BACT</name>
<evidence type="ECO:0000256" key="2">
    <source>
        <dbReference type="ARBA" id="ARBA00022737"/>
    </source>
</evidence>
<accession>A0A2S9YPR0</accession>
<dbReference type="InterPro" id="IPR011936">
    <property type="entry name" value="Myxo_disulph_rpt"/>
</dbReference>
<dbReference type="Gene3D" id="3.40.390.10">
    <property type="entry name" value="Collagenase (Catalytic Domain)"/>
    <property type="match status" value="1"/>
</dbReference>
<organism evidence="5 6">
    <name type="scientific">Enhygromyxa salina</name>
    <dbReference type="NCBI Taxonomy" id="215803"/>
    <lineage>
        <taxon>Bacteria</taxon>
        <taxon>Pseudomonadati</taxon>
        <taxon>Myxococcota</taxon>
        <taxon>Polyangia</taxon>
        <taxon>Nannocystales</taxon>
        <taxon>Nannocystaceae</taxon>
        <taxon>Enhygromyxa</taxon>
    </lineage>
</organism>
<evidence type="ECO:0000313" key="5">
    <source>
        <dbReference type="EMBL" id="PRQ07062.1"/>
    </source>
</evidence>
<dbReference type="Proteomes" id="UP000238823">
    <property type="component" value="Unassembled WGS sequence"/>
</dbReference>
<dbReference type="Pfam" id="PF13948">
    <property type="entry name" value="DUF4215"/>
    <property type="match status" value="1"/>
</dbReference>
<feature type="compositionally biased region" description="Polar residues" evidence="4">
    <location>
        <begin position="576"/>
        <end position="585"/>
    </location>
</feature>
<proteinExistence type="predicted"/>
<keyword evidence="1" id="KW-0732">Signal</keyword>
<evidence type="ECO:0000256" key="1">
    <source>
        <dbReference type="ARBA" id="ARBA00022729"/>
    </source>
</evidence>
<dbReference type="GO" id="GO:0008237">
    <property type="term" value="F:metallopeptidase activity"/>
    <property type="evidence" value="ECO:0007669"/>
    <property type="project" value="InterPro"/>
</dbReference>
<feature type="compositionally biased region" description="Gly residues" evidence="4">
    <location>
        <begin position="596"/>
        <end position="615"/>
    </location>
</feature>
<comment type="caution">
    <text evidence="5">The sequence shown here is derived from an EMBL/GenBank/DDBJ whole genome shotgun (WGS) entry which is preliminary data.</text>
</comment>
<protein>
    <submittedName>
        <fullName evidence="5">Uncharacterized protein</fullName>
    </submittedName>
</protein>
<evidence type="ECO:0000256" key="4">
    <source>
        <dbReference type="SAM" id="MobiDB-lite"/>
    </source>
</evidence>
<gene>
    <name evidence="5" type="ORF">ENSA7_32010</name>
</gene>
<sequence length="659" mass="69513">MQRTGLVLGVAAVLSTMCVLERGAQAWCATSRDMISFWSKRFPGLRIPVWVNISGKNSVGYTGQTQDDIARLVIEVVARHNESNRSPKLYFAGFTNEAWDPVAPNPIQDFPAGITITSMSCASAKLGTPCAEGGKACASSTVRGIGNMPPDTDPLGWIMVLPTQCEGVNESLWSMSIYADLGQVLLHETGHVLGLFHANRSKATCEAGGNVHGGLVDGTTGVMQTAVPASFAATRSWRRDDLGGLEHLYGAAGGTFEIAWWKDASYPDYPPDSAATSVIKMDVSRTAVVSHRPPSEVQALVTTAPDGRVIHRLMTVGGDLSPDLPDMVVDPGPSGVTWSLPAVTIGGDGTNERLFIAWMANESLSNSQLTLRTAIRSTNVLNWAYVDHPGEFRVNRLAAGYASSIDAFVVTTLTPVETEVSVVLFDGNGEPLGSLVVLEGLQAFDVGGVLCDGARCLIPFSTSTFGGPDFGVAEIEVDSRAPAVTLLSTELLNTANTFGSLTLLDDGQELIGRMGERRFLIGGYPGLMPDGAEFYGNPRNEWALGIGLWGSPNFPDQRLFQARRVECGNQIVQGSEQCDDGNSSPGDGCSNCVVEPGGGESGGSGSGETDGGGLDDGSNGCDCQAGDSRSPWFGLLSLLGAVAFVGGRGYRRTRRTSTA</sequence>
<dbReference type="NCBIfam" id="TIGR02232">
    <property type="entry name" value="myxo_disulf_rpt"/>
    <property type="match status" value="1"/>
</dbReference>
<evidence type="ECO:0000256" key="3">
    <source>
        <dbReference type="ARBA" id="ARBA00023157"/>
    </source>
</evidence>
<dbReference type="InterPro" id="IPR024079">
    <property type="entry name" value="MetalloPept_cat_dom_sf"/>
</dbReference>